<dbReference type="Proteomes" id="UP000253744">
    <property type="component" value="Plasmid pDrdI"/>
</dbReference>
<dbReference type="InterPro" id="IPR051539">
    <property type="entry name" value="T4SS-coupling_protein"/>
</dbReference>
<evidence type="ECO:0000256" key="2">
    <source>
        <dbReference type="ARBA" id="ARBA00008806"/>
    </source>
</evidence>
<comment type="similarity">
    <text evidence="2">Belongs to the VirD4/TraG family.</text>
</comment>
<evidence type="ECO:0000256" key="6">
    <source>
        <dbReference type="ARBA" id="ARBA00023136"/>
    </source>
</evidence>
<keyword evidence="6 8" id="KW-0472">Membrane</keyword>
<geneLocation type="plasmid" evidence="10">
    <name>pdrdi</name>
</geneLocation>
<gene>
    <name evidence="9" type="ORF">DVJ83_16025</name>
</gene>
<dbReference type="Pfam" id="PF02534">
    <property type="entry name" value="T4SS-DNA_transf"/>
    <property type="match status" value="1"/>
</dbReference>
<feature type="compositionally biased region" description="Basic and acidic residues" evidence="7">
    <location>
        <begin position="695"/>
        <end position="709"/>
    </location>
</feature>
<accession>A0A345ILT9</accession>
<dbReference type="CDD" id="cd01127">
    <property type="entry name" value="TrwB_TraG_TraD_VirD4"/>
    <property type="match status" value="1"/>
</dbReference>
<dbReference type="KEGG" id="dwu:DVJ83_16025"/>
<dbReference type="GO" id="GO:0005886">
    <property type="term" value="C:plasma membrane"/>
    <property type="evidence" value="ECO:0007669"/>
    <property type="project" value="UniProtKB-SubCell"/>
</dbReference>
<sequence length="977" mass="108671">MTRAKDVSTPVAPPVHPPDPATLTFIFSLLTAGAIVAFWALDTAQTLSGLIVKHTGLARTHGLTEEAWIATLSACAADRKCGPWLSTQFRTGMGGIYWSFLLPFITTPIVVKYAPKKKIVAAKDPGLATWEKKEKMTKFLQGSEDPEDPFMAFMGYLKSGTVGGEFDAKDLPPMFIPREDWCQNTLVWGGIRSGKTTSFFQPNIFLAAHLGMSCVVFDVKWPQKDSGFFETIGYWHARGRRVVLLAPFENYGTRVNLLAGVNSFSDALEVADAVFPPPEFQEERGKHYNDKKRFFIASMVWLLRTEKADSATFRDVLDYALLPDDRLMEWLETIRNTEAKSIIMSYREAGEQKFAEDKNGIISALKVFFNESVVYNTSGGEDAINLEECVEKPTLTVVGINMKNMMDGSGEVLFRLYKRMIDKAAMNVAERQGGKLRNHLAIFLDEFPSIGRLNYMMRAMGALRSFNISHHLGIQNDAQSQLVYGELYWKAISTNVVARVIMFPRGINGDDAHKVSQTIGRTTASEIGYSGSHHINPLSMDGSTGASSRLVERDLLAFEEFSSFTLGEAVIRMNGQQPIRAQLCPMGMKTVEGSGIKPGSRPNVLYPLFADTVRRCPGGLIAYTNRIIQSGELRGKRASLENSPQAPAPESQITAQTEEARAGASSPLPGDAEVFEMFKMVDTATGEGPHPGQEQSEKPEEAKEPEHEQAAQPASPGKAPRAHLPKPEQSPPPQPKAVRAQAPAQPPAKPTRGVNLDPQQAWTWVRACMEKYIEVLVLDEGETINVRIDKEHPERLNGEETIQPMIVGGLLERNKTGLEVRLSKDVMREMPEDLRQELIDFPEARGVYLWLERNPHMIDGTPEREAYVAKCQATKAEVHGPEVYRREDDMLACSRTAIREMLRNTGNLRFPTKRLSSRDFDLIPVGSLRATAEAIRLARAEGEKTPPRKLSRRERQRNLMSGIRVESVTPSDGNMET</sequence>
<dbReference type="PANTHER" id="PTHR37937">
    <property type="entry name" value="CONJUGATIVE TRANSFER: DNA TRANSPORT"/>
    <property type="match status" value="1"/>
</dbReference>
<feature type="transmembrane region" description="Helical" evidence="8">
    <location>
        <begin position="95"/>
        <end position="114"/>
    </location>
</feature>
<dbReference type="EMBL" id="CP031163">
    <property type="protein sequence ID" value="AXH00662.1"/>
    <property type="molecule type" value="Genomic_DNA"/>
</dbReference>
<feature type="compositionally biased region" description="Polar residues" evidence="7">
    <location>
        <begin position="640"/>
        <end position="657"/>
    </location>
</feature>
<evidence type="ECO:0000256" key="4">
    <source>
        <dbReference type="ARBA" id="ARBA00022692"/>
    </source>
</evidence>
<feature type="region of interest" description="Disordered" evidence="7">
    <location>
        <begin position="939"/>
        <end position="977"/>
    </location>
</feature>
<name>A0A345ILT9_9DEIO</name>
<evidence type="ECO:0008006" key="11">
    <source>
        <dbReference type="Google" id="ProtNLM"/>
    </source>
</evidence>
<dbReference type="PANTHER" id="PTHR37937:SF1">
    <property type="entry name" value="CONJUGATIVE TRANSFER: DNA TRANSPORT"/>
    <property type="match status" value="1"/>
</dbReference>
<comment type="subcellular location">
    <subcellularLocation>
        <location evidence="1">Cell membrane</location>
        <topology evidence="1">Multi-pass membrane protein</topology>
    </subcellularLocation>
</comment>
<evidence type="ECO:0000313" key="9">
    <source>
        <dbReference type="EMBL" id="AXH00662.1"/>
    </source>
</evidence>
<protein>
    <recommendedName>
        <fullName evidence="11">Type IV secretory system conjugative DNA transfer family protein</fullName>
    </recommendedName>
</protein>
<evidence type="ECO:0000256" key="8">
    <source>
        <dbReference type="SAM" id="Phobius"/>
    </source>
</evidence>
<dbReference type="AlphaFoldDB" id="A0A345ILT9"/>
<dbReference type="RefSeq" id="WP_114673316.1">
    <property type="nucleotide sequence ID" value="NZ_CP031163.1"/>
</dbReference>
<proteinExistence type="inferred from homology"/>
<dbReference type="Gene3D" id="3.40.50.300">
    <property type="entry name" value="P-loop containing nucleotide triphosphate hydrolases"/>
    <property type="match status" value="1"/>
</dbReference>
<evidence type="ECO:0000256" key="5">
    <source>
        <dbReference type="ARBA" id="ARBA00022989"/>
    </source>
</evidence>
<feature type="transmembrane region" description="Helical" evidence="8">
    <location>
        <begin position="20"/>
        <end position="41"/>
    </location>
</feature>
<keyword evidence="3" id="KW-1003">Cell membrane</keyword>
<evidence type="ECO:0000313" key="10">
    <source>
        <dbReference type="Proteomes" id="UP000253744"/>
    </source>
</evidence>
<organism evidence="9 10">
    <name type="scientific">Deinococcus wulumuqiensis</name>
    <dbReference type="NCBI Taxonomy" id="980427"/>
    <lineage>
        <taxon>Bacteria</taxon>
        <taxon>Thermotogati</taxon>
        <taxon>Deinococcota</taxon>
        <taxon>Deinococci</taxon>
        <taxon>Deinococcales</taxon>
        <taxon>Deinococcaceae</taxon>
        <taxon>Deinococcus</taxon>
    </lineage>
</organism>
<feature type="region of interest" description="Disordered" evidence="7">
    <location>
        <begin position="635"/>
        <end position="670"/>
    </location>
</feature>
<dbReference type="InterPro" id="IPR027417">
    <property type="entry name" value="P-loop_NTPase"/>
</dbReference>
<evidence type="ECO:0000256" key="3">
    <source>
        <dbReference type="ARBA" id="ARBA00022475"/>
    </source>
</evidence>
<evidence type="ECO:0000256" key="7">
    <source>
        <dbReference type="SAM" id="MobiDB-lite"/>
    </source>
</evidence>
<feature type="compositionally biased region" description="Polar residues" evidence="7">
    <location>
        <begin position="968"/>
        <end position="977"/>
    </location>
</feature>
<reference evidence="9 10" key="1">
    <citation type="submission" date="2018-07" db="EMBL/GenBank/DDBJ databases">
        <title>Complete Genome and Methylome Analysis of Deinococcus wulumuqiensis NEB 479.</title>
        <authorList>
            <person name="Fomenkov A."/>
            <person name="Luyten Y."/>
            <person name="Vincze T."/>
            <person name="Anton B.P."/>
            <person name="Clark T."/>
            <person name="Roberts R.J."/>
            <person name="Morgan R.D."/>
        </authorList>
    </citation>
    <scope>NUCLEOTIDE SEQUENCE [LARGE SCALE GENOMIC DNA]</scope>
    <source>
        <strain evidence="9 10">NEB 479</strain>
        <plasmid evidence="10">Plasmid pdrdi</plasmid>
    </source>
</reference>
<feature type="region of interest" description="Disordered" evidence="7">
    <location>
        <begin position="683"/>
        <end position="755"/>
    </location>
</feature>
<evidence type="ECO:0000256" key="1">
    <source>
        <dbReference type="ARBA" id="ARBA00004651"/>
    </source>
</evidence>
<keyword evidence="9" id="KW-0614">Plasmid</keyword>
<dbReference type="SUPFAM" id="SSF52540">
    <property type="entry name" value="P-loop containing nucleoside triphosphate hydrolases"/>
    <property type="match status" value="1"/>
</dbReference>
<keyword evidence="4 8" id="KW-0812">Transmembrane</keyword>
<keyword evidence="5 8" id="KW-1133">Transmembrane helix</keyword>
<dbReference type="InterPro" id="IPR003688">
    <property type="entry name" value="TraG/VirD4"/>
</dbReference>